<evidence type="ECO:0000313" key="1">
    <source>
        <dbReference type="EMBL" id="KAH3863591.1"/>
    </source>
</evidence>
<gene>
    <name evidence="1" type="ORF">DPMN_026579</name>
</gene>
<dbReference type="EMBL" id="JAIWYP010000002">
    <property type="protein sequence ID" value="KAH3863591.1"/>
    <property type="molecule type" value="Genomic_DNA"/>
</dbReference>
<keyword evidence="2" id="KW-1185">Reference proteome</keyword>
<organism evidence="1 2">
    <name type="scientific">Dreissena polymorpha</name>
    <name type="common">Zebra mussel</name>
    <name type="synonym">Mytilus polymorpha</name>
    <dbReference type="NCBI Taxonomy" id="45954"/>
    <lineage>
        <taxon>Eukaryota</taxon>
        <taxon>Metazoa</taxon>
        <taxon>Spiralia</taxon>
        <taxon>Lophotrochozoa</taxon>
        <taxon>Mollusca</taxon>
        <taxon>Bivalvia</taxon>
        <taxon>Autobranchia</taxon>
        <taxon>Heteroconchia</taxon>
        <taxon>Euheterodonta</taxon>
        <taxon>Imparidentia</taxon>
        <taxon>Neoheterodontei</taxon>
        <taxon>Myida</taxon>
        <taxon>Dreissenoidea</taxon>
        <taxon>Dreissenidae</taxon>
        <taxon>Dreissena</taxon>
    </lineage>
</organism>
<accession>A0A9D4LVG7</accession>
<reference evidence="1" key="2">
    <citation type="submission" date="2020-11" db="EMBL/GenBank/DDBJ databases">
        <authorList>
            <person name="McCartney M.A."/>
            <person name="Auch B."/>
            <person name="Kono T."/>
            <person name="Mallez S."/>
            <person name="Becker A."/>
            <person name="Gohl D.M."/>
            <person name="Silverstein K.A.T."/>
            <person name="Koren S."/>
            <person name="Bechman K.B."/>
            <person name="Herman A."/>
            <person name="Abrahante J.E."/>
            <person name="Garbe J."/>
        </authorList>
    </citation>
    <scope>NUCLEOTIDE SEQUENCE</scope>
    <source>
        <strain evidence="1">Duluth1</strain>
        <tissue evidence="1">Whole animal</tissue>
    </source>
</reference>
<reference evidence="1" key="1">
    <citation type="journal article" date="2019" name="bioRxiv">
        <title>The Genome of the Zebra Mussel, Dreissena polymorpha: A Resource for Invasive Species Research.</title>
        <authorList>
            <person name="McCartney M.A."/>
            <person name="Auch B."/>
            <person name="Kono T."/>
            <person name="Mallez S."/>
            <person name="Zhang Y."/>
            <person name="Obille A."/>
            <person name="Becker A."/>
            <person name="Abrahante J.E."/>
            <person name="Garbe J."/>
            <person name="Badalamenti J.P."/>
            <person name="Herman A."/>
            <person name="Mangelson H."/>
            <person name="Liachko I."/>
            <person name="Sullivan S."/>
            <person name="Sone E.D."/>
            <person name="Koren S."/>
            <person name="Silverstein K.A.T."/>
            <person name="Beckman K.B."/>
            <person name="Gohl D.M."/>
        </authorList>
    </citation>
    <scope>NUCLEOTIDE SEQUENCE</scope>
    <source>
        <strain evidence="1">Duluth1</strain>
        <tissue evidence="1">Whole animal</tissue>
    </source>
</reference>
<protein>
    <recommendedName>
        <fullName evidence="3">Retrotransposon gag domain-containing protein</fullName>
    </recommendedName>
</protein>
<dbReference type="Proteomes" id="UP000828390">
    <property type="component" value="Unassembled WGS sequence"/>
</dbReference>
<comment type="caution">
    <text evidence="1">The sequence shown here is derived from an EMBL/GenBank/DDBJ whole genome shotgun (WGS) entry which is preliminary data.</text>
</comment>
<sequence length="143" mass="16869">MGRECVKIYDSFVWMPEVLADEDSGNAHRPAEDRYDLDTVLTKFDHHFDVHYFRNIKRQEFLNTKRGQLSVMDYIAELQRKAEFCQFRAQKDGFMCDMIINGINDKKCSEKLMEIPPDQLTLERVIQPCRPIELTNAHINITK</sequence>
<dbReference type="AlphaFoldDB" id="A0A9D4LVG7"/>
<name>A0A9D4LVG7_DREPO</name>
<evidence type="ECO:0008006" key="3">
    <source>
        <dbReference type="Google" id="ProtNLM"/>
    </source>
</evidence>
<proteinExistence type="predicted"/>
<evidence type="ECO:0000313" key="2">
    <source>
        <dbReference type="Proteomes" id="UP000828390"/>
    </source>
</evidence>